<dbReference type="InterPro" id="IPR006379">
    <property type="entry name" value="HAD-SF_hydro_IIB"/>
</dbReference>
<dbReference type="PROSITE" id="PS01228">
    <property type="entry name" value="COF_1"/>
    <property type="match status" value="1"/>
</dbReference>
<dbReference type="Proteomes" id="UP000006983">
    <property type="component" value="Unassembled WGS sequence"/>
</dbReference>
<name>J7TW50_STRSL</name>
<dbReference type="GO" id="GO:0005829">
    <property type="term" value="C:cytosol"/>
    <property type="evidence" value="ECO:0007669"/>
    <property type="project" value="TreeGrafter"/>
</dbReference>
<evidence type="ECO:0000313" key="1">
    <source>
        <dbReference type="EMBL" id="EJO16298.1"/>
    </source>
</evidence>
<dbReference type="PROSITE" id="PS01229">
    <property type="entry name" value="COF_2"/>
    <property type="match status" value="1"/>
</dbReference>
<organism evidence="1 2">
    <name type="scientific">Streptococcus salivarius K12</name>
    <dbReference type="NCBI Taxonomy" id="1200793"/>
    <lineage>
        <taxon>Bacteria</taxon>
        <taxon>Bacillati</taxon>
        <taxon>Bacillota</taxon>
        <taxon>Bacilli</taxon>
        <taxon>Lactobacillales</taxon>
        <taxon>Streptococcaceae</taxon>
        <taxon>Streptococcus</taxon>
    </lineage>
</organism>
<dbReference type="Pfam" id="PF08282">
    <property type="entry name" value="Hydrolase_3"/>
    <property type="match status" value="1"/>
</dbReference>
<dbReference type="Gene3D" id="3.30.1240.10">
    <property type="match status" value="1"/>
</dbReference>
<dbReference type="CDD" id="cd07516">
    <property type="entry name" value="HAD_Pase"/>
    <property type="match status" value="1"/>
</dbReference>
<dbReference type="GO" id="GO:0016791">
    <property type="term" value="F:phosphatase activity"/>
    <property type="evidence" value="ECO:0007669"/>
    <property type="project" value="UniProtKB-ARBA"/>
</dbReference>
<dbReference type="SUPFAM" id="SSF56784">
    <property type="entry name" value="HAD-like"/>
    <property type="match status" value="1"/>
</dbReference>
<keyword evidence="2" id="KW-1185">Reference proteome</keyword>
<dbReference type="PRINTS" id="PR00119">
    <property type="entry name" value="CATATPASE"/>
</dbReference>
<dbReference type="EMBL" id="ALIF01000001">
    <property type="protein sequence ID" value="EJO16298.1"/>
    <property type="molecule type" value="Genomic_DNA"/>
</dbReference>
<dbReference type="NCBIfam" id="TIGR01484">
    <property type="entry name" value="HAD-SF-IIB"/>
    <property type="match status" value="1"/>
</dbReference>
<comment type="caution">
    <text evidence="1">The sequence shown here is derived from an EMBL/GenBank/DDBJ whole genome shotgun (WGS) entry which is preliminary data.</text>
</comment>
<gene>
    <name evidence="1" type="ORF">RSSL_00350</name>
</gene>
<dbReference type="SFLD" id="SFLDS00003">
    <property type="entry name" value="Haloacid_Dehalogenase"/>
    <property type="match status" value="1"/>
</dbReference>
<dbReference type="InterPro" id="IPR000150">
    <property type="entry name" value="Cof"/>
</dbReference>
<dbReference type="PANTHER" id="PTHR10000:SF8">
    <property type="entry name" value="HAD SUPERFAMILY HYDROLASE-LIKE, TYPE 3"/>
    <property type="match status" value="1"/>
</dbReference>
<dbReference type="Gene3D" id="3.40.50.1000">
    <property type="entry name" value="HAD superfamily/HAD-like"/>
    <property type="match status" value="1"/>
</dbReference>
<accession>J7TW50</accession>
<dbReference type="AlphaFoldDB" id="J7TW50"/>
<proteinExistence type="predicted"/>
<reference evidence="1 2" key="1">
    <citation type="journal article" date="2012" name="J. Bacteriol.">
        <title>Genome Sequence of the Lantibiotic Bacteriocin Producer Streptococcus salivarius Strain K12.</title>
        <authorList>
            <person name="Barretto C."/>
            <person name="Alvarez-Martin P."/>
            <person name="Foata F."/>
            <person name="Renault P."/>
            <person name="Berger B."/>
        </authorList>
    </citation>
    <scope>NUCLEOTIDE SEQUENCE [LARGE SCALE GENOMIC DNA]</scope>
    <source>
        <strain evidence="1 2">K12</strain>
    </source>
</reference>
<dbReference type="GO" id="GO:0000287">
    <property type="term" value="F:magnesium ion binding"/>
    <property type="evidence" value="ECO:0007669"/>
    <property type="project" value="TreeGrafter"/>
</dbReference>
<dbReference type="SFLD" id="SFLDG01140">
    <property type="entry name" value="C2.B:_Phosphomannomutase_and_P"/>
    <property type="match status" value="1"/>
</dbReference>
<dbReference type="NCBIfam" id="TIGR00099">
    <property type="entry name" value="Cof-subfamily"/>
    <property type="match status" value="1"/>
</dbReference>
<dbReference type="InterPro" id="IPR023214">
    <property type="entry name" value="HAD_sf"/>
</dbReference>
<dbReference type="PANTHER" id="PTHR10000">
    <property type="entry name" value="PHOSPHOSERINE PHOSPHATASE"/>
    <property type="match status" value="1"/>
</dbReference>
<protein>
    <submittedName>
        <fullName evidence="1">Hydrolase (HAD superfamily)</fullName>
    </submittedName>
</protein>
<dbReference type="PATRIC" id="fig|1200793.3.peg.197"/>
<sequence>MMERIVTMSKIRLIISDIDGTILTSNHQVDEQLIEVMPELEKANIPFVLASARSPLGMQPIAHKLRIHDNPIACYNGALVLEGDRTIIQHPVDKAEIQELLSYLSTDYPSVSVNIYSGKDWITNKLDKWSQLEGNITGESPIIKELQDTVSDSEPPIHKLLLIDEPEVIQDLHQKLLSMNFTQTAFYLSKDNYLEVTAKHVSKEHALIEVAKYYDLPLEQVMTIGDNFNDSPMLALAGLGIAMGNAPEGVKETANLVTTSNDEHGVAQAITEHVLN</sequence>
<keyword evidence="1" id="KW-0378">Hydrolase</keyword>
<evidence type="ECO:0000313" key="2">
    <source>
        <dbReference type="Proteomes" id="UP000006983"/>
    </source>
</evidence>
<dbReference type="InterPro" id="IPR036412">
    <property type="entry name" value="HAD-like_sf"/>
</dbReference>